<name>A0ABQ4WEJ0_9ASTR</name>
<evidence type="ECO:0000313" key="1">
    <source>
        <dbReference type="EMBL" id="GJS51274.1"/>
    </source>
</evidence>
<sequence>MPAQVRIPDVTVENITYLSEEEEEDELCVCVTNAWQELMISRANNGIDESDVEEVLETLDDHTDDQKDKTLGRSFWFIPFIEQRKYRDIGYEQDYGEMRETTIVVNLEDGKDNSVSTAYYLGAVYSDHSLFYYVKLGMDDGPILLFNSIVNAGVDGFDKSNSRSEIYFLKEELWSCDEVIDKGDCSNEVVHKRTEILNKIHQSDNIQASEIDKMQDLRANRRDEM</sequence>
<reference evidence="1" key="1">
    <citation type="journal article" date="2022" name="Int. J. Mol. Sci.">
        <title>Draft Genome of Tanacetum Coccineum: Genomic Comparison of Closely Related Tanacetum-Family Plants.</title>
        <authorList>
            <person name="Yamashiro T."/>
            <person name="Shiraishi A."/>
            <person name="Nakayama K."/>
            <person name="Satake H."/>
        </authorList>
    </citation>
    <scope>NUCLEOTIDE SEQUENCE</scope>
</reference>
<comment type="caution">
    <text evidence="1">The sequence shown here is derived from an EMBL/GenBank/DDBJ whole genome shotgun (WGS) entry which is preliminary data.</text>
</comment>
<proteinExistence type="predicted"/>
<gene>
    <name evidence="1" type="ORF">Tco_0624636</name>
</gene>
<reference evidence="1" key="2">
    <citation type="submission" date="2022-01" db="EMBL/GenBank/DDBJ databases">
        <authorList>
            <person name="Yamashiro T."/>
            <person name="Shiraishi A."/>
            <person name="Satake H."/>
            <person name="Nakayama K."/>
        </authorList>
    </citation>
    <scope>NUCLEOTIDE SEQUENCE</scope>
</reference>
<dbReference type="Proteomes" id="UP001151760">
    <property type="component" value="Unassembled WGS sequence"/>
</dbReference>
<keyword evidence="2" id="KW-1185">Reference proteome</keyword>
<organism evidence="1 2">
    <name type="scientific">Tanacetum coccineum</name>
    <dbReference type="NCBI Taxonomy" id="301880"/>
    <lineage>
        <taxon>Eukaryota</taxon>
        <taxon>Viridiplantae</taxon>
        <taxon>Streptophyta</taxon>
        <taxon>Embryophyta</taxon>
        <taxon>Tracheophyta</taxon>
        <taxon>Spermatophyta</taxon>
        <taxon>Magnoliopsida</taxon>
        <taxon>eudicotyledons</taxon>
        <taxon>Gunneridae</taxon>
        <taxon>Pentapetalae</taxon>
        <taxon>asterids</taxon>
        <taxon>campanulids</taxon>
        <taxon>Asterales</taxon>
        <taxon>Asteraceae</taxon>
        <taxon>Asteroideae</taxon>
        <taxon>Anthemideae</taxon>
        <taxon>Anthemidinae</taxon>
        <taxon>Tanacetum</taxon>
    </lineage>
</organism>
<accession>A0ABQ4WEJ0</accession>
<dbReference type="EMBL" id="BQNB010008574">
    <property type="protein sequence ID" value="GJS51274.1"/>
    <property type="molecule type" value="Genomic_DNA"/>
</dbReference>
<evidence type="ECO:0000313" key="2">
    <source>
        <dbReference type="Proteomes" id="UP001151760"/>
    </source>
</evidence>
<protein>
    <submittedName>
        <fullName evidence="1">Uncharacterized protein</fullName>
    </submittedName>
</protein>